<evidence type="ECO:0000313" key="3">
    <source>
        <dbReference type="Proteomes" id="UP001558632"/>
    </source>
</evidence>
<reference evidence="2 3" key="1">
    <citation type="submission" date="2024-07" db="EMBL/GenBank/DDBJ databases">
        <title>Enhanced genomic and transcriptomic resources for Trichinella pseudospiralis and T. spiralis underpin the discovery of pronounced molecular differences between stages and species.</title>
        <authorList>
            <person name="Pasi K.K."/>
            <person name="La Rosa G."/>
            <person name="Gomez-Morales M.A."/>
            <person name="Tosini F."/>
            <person name="Sumanam S."/>
            <person name="Young N.D."/>
            <person name="Chang B.C."/>
            <person name="Robin G.B."/>
        </authorList>
    </citation>
    <scope>NUCLEOTIDE SEQUENCE [LARGE SCALE GENOMIC DNA]</scope>
    <source>
        <strain evidence="2">ISS534</strain>
    </source>
</reference>
<evidence type="ECO:0000259" key="1">
    <source>
        <dbReference type="PROSITE" id="PS50127"/>
    </source>
</evidence>
<evidence type="ECO:0000313" key="2">
    <source>
        <dbReference type="EMBL" id="KAL1228700.1"/>
    </source>
</evidence>
<gene>
    <name evidence="2" type="ORF">TSPI_08647</name>
</gene>
<keyword evidence="3" id="KW-1185">Reference proteome</keyword>
<name>A0ABR3K4D8_TRISP</name>
<dbReference type="InterPro" id="IPR016135">
    <property type="entry name" value="UBQ-conjugating_enzyme/RWD"/>
</dbReference>
<dbReference type="Proteomes" id="UP001558632">
    <property type="component" value="Unassembled WGS sequence"/>
</dbReference>
<feature type="non-terminal residue" evidence="2">
    <location>
        <position position="1"/>
    </location>
</feature>
<protein>
    <submittedName>
        <fullName evidence="2">Ubiquitin-conjugating enzyme E2</fullName>
    </submittedName>
</protein>
<dbReference type="PROSITE" id="PS50127">
    <property type="entry name" value="UBC_2"/>
    <property type="match status" value="1"/>
</dbReference>
<dbReference type="InterPro" id="IPR000608">
    <property type="entry name" value="UBC"/>
</dbReference>
<organism evidence="2 3">
    <name type="scientific">Trichinella spiralis</name>
    <name type="common">Trichina worm</name>
    <dbReference type="NCBI Taxonomy" id="6334"/>
    <lineage>
        <taxon>Eukaryota</taxon>
        <taxon>Metazoa</taxon>
        <taxon>Ecdysozoa</taxon>
        <taxon>Nematoda</taxon>
        <taxon>Enoplea</taxon>
        <taxon>Dorylaimia</taxon>
        <taxon>Trichinellida</taxon>
        <taxon>Trichinellidae</taxon>
        <taxon>Trichinella</taxon>
    </lineage>
</organism>
<dbReference type="Gene3D" id="3.10.110.10">
    <property type="entry name" value="Ubiquitin Conjugating Enzyme"/>
    <property type="match status" value="1"/>
</dbReference>
<accession>A0ABR3K4D8</accession>
<dbReference type="SUPFAM" id="SSF54495">
    <property type="entry name" value="UBC-like"/>
    <property type="match status" value="1"/>
</dbReference>
<feature type="domain" description="UBC core" evidence="1">
    <location>
        <begin position="1"/>
        <end position="50"/>
    </location>
</feature>
<comment type="caution">
    <text evidence="2">The sequence shown here is derived from an EMBL/GenBank/DDBJ whole genome shotgun (WGS) entry which is preliminary data.</text>
</comment>
<sequence>LANIFESFLPQLLAYPNPTDPLNGDAASLYLHKPEEFKKKCRDFVSKYASEDALRKYCPETDGQGSSTSRQRDCCDDRRNPRHGTLAQCGDAVRLAGVGGSLSSLIVCVCVCVIRMKLAIIHHHHHHHHQPSLSHCFCPVTTGENINQKKNRKNPVLAFFHFLFSTPSSDCDSELTTMLLP</sequence>
<dbReference type="EMBL" id="JBEUSY010000499">
    <property type="protein sequence ID" value="KAL1228700.1"/>
    <property type="molecule type" value="Genomic_DNA"/>
</dbReference>
<proteinExistence type="predicted"/>